<dbReference type="GO" id="GO:0005829">
    <property type="term" value="C:cytosol"/>
    <property type="evidence" value="ECO:0007669"/>
    <property type="project" value="TreeGrafter"/>
</dbReference>
<dbReference type="Gene3D" id="3.40.50.620">
    <property type="entry name" value="HUPs"/>
    <property type="match status" value="1"/>
</dbReference>
<dbReference type="InterPro" id="IPR049940">
    <property type="entry name" value="GluQ/Sye"/>
</dbReference>
<evidence type="ECO:0000256" key="3">
    <source>
        <dbReference type="ARBA" id="ARBA00022741"/>
    </source>
</evidence>
<evidence type="ECO:0000256" key="7">
    <source>
        <dbReference type="RuleBase" id="RU363037"/>
    </source>
</evidence>
<dbReference type="GO" id="GO:0004818">
    <property type="term" value="F:glutamate-tRNA ligase activity"/>
    <property type="evidence" value="ECO:0007669"/>
    <property type="project" value="TreeGrafter"/>
</dbReference>
<keyword evidence="1 7" id="KW-0436">Ligase</keyword>
<dbReference type="PRINTS" id="PR00987">
    <property type="entry name" value="TRNASYNTHGLU"/>
</dbReference>
<keyword evidence="5 7" id="KW-0067">ATP-binding</keyword>
<evidence type="ECO:0000313" key="9">
    <source>
        <dbReference type="EMBL" id="GEB86448.1"/>
    </source>
</evidence>
<dbReference type="PANTHER" id="PTHR43311">
    <property type="entry name" value="GLUTAMATE--TRNA LIGASE"/>
    <property type="match status" value="1"/>
</dbReference>
<dbReference type="AlphaFoldDB" id="A0A4Y3TXI8"/>
<evidence type="ECO:0000256" key="4">
    <source>
        <dbReference type="ARBA" id="ARBA00022833"/>
    </source>
</evidence>
<dbReference type="InterPro" id="IPR000924">
    <property type="entry name" value="Glu/Gln-tRNA-synth"/>
</dbReference>
<proteinExistence type="inferred from homology"/>
<keyword evidence="7" id="KW-0648">Protein biosynthesis</keyword>
<evidence type="ECO:0000256" key="2">
    <source>
        <dbReference type="ARBA" id="ARBA00022723"/>
    </source>
</evidence>
<keyword evidence="4" id="KW-0862">Zinc</keyword>
<dbReference type="Pfam" id="PF00749">
    <property type="entry name" value="tRNA-synt_1c"/>
    <property type="match status" value="1"/>
</dbReference>
<evidence type="ECO:0000256" key="5">
    <source>
        <dbReference type="ARBA" id="ARBA00022840"/>
    </source>
</evidence>
<evidence type="ECO:0000256" key="6">
    <source>
        <dbReference type="ARBA" id="ARBA00023146"/>
    </source>
</evidence>
<keyword evidence="6 7" id="KW-0030">Aminoacyl-tRNA synthetase</keyword>
<comment type="caution">
    <text evidence="9">The sequence shown here is derived from an EMBL/GenBank/DDBJ whole genome shotgun (WGS) entry which is preliminary data.</text>
</comment>
<dbReference type="GO" id="GO:0005524">
    <property type="term" value="F:ATP binding"/>
    <property type="evidence" value="ECO:0007669"/>
    <property type="project" value="UniProtKB-KW"/>
</dbReference>
<dbReference type="EMBL" id="BJMV01000014">
    <property type="protein sequence ID" value="GEB86448.1"/>
    <property type="molecule type" value="Genomic_DNA"/>
</dbReference>
<dbReference type="OrthoDB" id="9807503at2"/>
<dbReference type="GO" id="GO:0006424">
    <property type="term" value="P:glutamyl-tRNA aminoacylation"/>
    <property type="evidence" value="ECO:0007669"/>
    <property type="project" value="TreeGrafter"/>
</dbReference>
<keyword evidence="2" id="KW-0479">Metal-binding</keyword>
<reference evidence="9 10" key="1">
    <citation type="submission" date="2019-06" db="EMBL/GenBank/DDBJ databases">
        <title>Whole genome shotgun sequence of Acetobacter peroxydans NBRC 13755.</title>
        <authorList>
            <person name="Hosoyama A."/>
            <person name="Uohara A."/>
            <person name="Ohji S."/>
            <person name="Ichikawa N."/>
        </authorList>
    </citation>
    <scope>NUCLEOTIDE SEQUENCE [LARGE SCALE GENOMIC DNA]</scope>
    <source>
        <strain evidence="9 10">NBRC 13755</strain>
    </source>
</reference>
<evidence type="ECO:0000313" key="10">
    <source>
        <dbReference type="Proteomes" id="UP000317730"/>
    </source>
</evidence>
<comment type="similarity">
    <text evidence="7">Belongs to the class-I aminoacyl-tRNA synthetase family.</text>
</comment>
<gene>
    <name evidence="9" type="ORF">APE01nite_22450</name>
</gene>
<dbReference type="InterPro" id="IPR014729">
    <property type="entry name" value="Rossmann-like_a/b/a_fold"/>
</dbReference>
<dbReference type="InterPro" id="IPR020058">
    <property type="entry name" value="Glu/Gln-tRNA-synth_Ib_cat-dom"/>
</dbReference>
<dbReference type="RefSeq" id="WP_141377599.1">
    <property type="nucleotide sequence ID" value="NZ_BAPL01000030.1"/>
</dbReference>
<keyword evidence="3 7" id="KW-0547">Nucleotide-binding</keyword>
<dbReference type="Proteomes" id="UP000317730">
    <property type="component" value="Unassembled WGS sequence"/>
</dbReference>
<evidence type="ECO:0000256" key="1">
    <source>
        <dbReference type="ARBA" id="ARBA00022598"/>
    </source>
</evidence>
<dbReference type="InterPro" id="IPR001412">
    <property type="entry name" value="aa-tRNA-synth_I_CS"/>
</dbReference>
<dbReference type="PANTHER" id="PTHR43311:SF1">
    <property type="entry name" value="GLUTAMYL-Q TRNA(ASP) SYNTHETASE"/>
    <property type="match status" value="1"/>
</dbReference>
<protein>
    <submittedName>
        <fullName evidence="9">tRNA glutamyl-Q(34) synthetase GluQRS</fullName>
    </submittedName>
</protein>
<accession>A0A4Y3TXI8</accession>
<sequence>MNFPLHYNGVTPDAVHSGWRTRFAPSPTGFLHLGHVAAALFGWGFARGGGAWLVRLEDIDPQRCRPEFSTALLEDLAWLGLESAEPVLRQSERMAAYRQTLAHLHGMGVLYPCFCTRSDIQRESAGALSAPHTAPDGSLVYPGTCRVLPPAERARRIEAGQPYVLRLDMARALEQARRRGASAWPLRYHDLQRGSAVCAPELFGDVVLARRDVPASYHLCVSHDDAAQGITLVTRGEDLRPATDLHRLLQELMGWPVPAYCFHPLLCDAQGRRLAKRAGARSIRSMRAEGLSPEAVKALAGMADMPLPGVKGGGAGPGAW</sequence>
<dbReference type="SUPFAM" id="SSF52374">
    <property type="entry name" value="Nucleotidylyl transferase"/>
    <property type="match status" value="1"/>
</dbReference>
<name>A0A4Y3TXI8_9PROT</name>
<dbReference type="NCBIfam" id="NF004315">
    <property type="entry name" value="PRK05710.1-4"/>
    <property type="match status" value="1"/>
</dbReference>
<dbReference type="PROSITE" id="PS00178">
    <property type="entry name" value="AA_TRNA_LIGASE_I"/>
    <property type="match status" value="1"/>
</dbReference>
<feature type="domain" description="Glutamyl/glutaminyl-tRNA synthetase class Ib catalytic" evidence="8">
    <location>
        <begin position="20"/>
        <end position="296"/>
    </location>
</feature>
<organism evidence="9 10">
    <name type="scientific">Acetobacter peroxydans</name>
    <dbReference type="NCBI Taxonomy" id="104098"/>
    <lineage>
        <taxon>Bacteria</taxon>
        <taxon>Pseudomonadati</taxon>
        <taxon>Pseudomonadota</taxon>
        <taxon>Alphaproteobacteria</taxon>
        <taxon>Acetobacterales</taxon>
        <taxon>Acetobacteraceae</taxon>
        <taxon>Acetobacter</taxon>
    </lineage>
</organism>
<evidence type="ECO:0000259" key="8">
    <source>
        <dbReference type="Pfam" id="PF00749"/>
    </source>
</evidence>
<keyword evidence="10" id="KW-1185">Reference proteome</keyword>